<protein>
    <submittedName>
        <fullName evidence="1">Uncharacterized protein</fullName>
    </submittedName>
</protein>
<sequence>MGQRHQVFVIARIRPHGDASTPPKYRCIAAFHHQWCYGSLPVRATHRFISLAKQKDNTEIIAAEIKAIQGLYGVWQQKPDMPRVPAPFVAFLLATSWSIDLEFAEGGAPYASGVSFNNGFLHADMGTCVNADNNDGISIIDVTDPASPAYCFNRIGGLPLSAKQYVGRYYHIPGVSDVDEDDEDDDSIPYAAGGGLSESVASAITLLDDIPMITIQMLAEAWPEEYEATLEEYLKTSPTDATTKVADPPVTLPSLTDMTL</sequence>
<dbReference type="EMBL" id="MU277209">
    <property type="protein sequence ID" value="KAI0062155.1"/>
    <property type="molecule type" value="Genomic_DNA"/>
</dbReference>
<proteinExistence type="predicted"/>
<evidence type="ECO:0000313" key="1">
    <source>
        <dbReference type="EMBL" id="KAI0062155.1"/>
    </source>
</evidence>
<organism evidence="1 2">
    <name type="scientific">Artomyces pyxidatus</name>
    <dbReference type="NCBI Taxonomy" id="48021"/>
    <lineage>
        <taxon>Eukaryota</taxon>
        <taxon>Fungi</taxon>
        <taxon>Dikarya</taxon>
        <taxon>Basidiomycota</taxon>
        <taxon>Agaricomycotina</taxon>
        <taxon>Agaricomycetes</taxon>
        <taxon>Russulales</taxon>
        <taxon>Auriscalpiaceae</taxon>
        <taxon>Artomyces</taxon>
    </lineage>
</organism>
<reference evidence="1" key="1">
    <citation type="submission" date="2021-03" db="EMBL/GenBank/DDBJ databases">
        <authorList>
            <consortium name="DOE Joint Genome Institute"/>
            <person name="Ahrendt S."/>
            <person name="Looney B.P."/>
            <person name="Miyauchi S."/>
            <person name="Morin E."/>
            <person name="Drula E."/>
            <person name="Courty P.E."/>
            <person name="Chicoki N."/>
            <person name="Fauchery L."/>
            <person name="Kohler A."/>
            <person name="Kuo A."/>
            <person name="Labutti K."/>
            <person name="Pangilinan J."/>
            <person name="Lipzen A."/>
            <person name="Riley R."/>
            <person name="Andreopoulos W."/>
            <person name="He G."/>
            <person name="Johnson J."/>
            <person name="Barry K.W."/>
            <person name="Grigoriev I.V."/>
            <person name="Nagy L."/>
            <person name="Hibbett D."/>
            <person name="Henrissat B."/>
            <person name="Matheny P.B."/>
            <person name="Labbe J."/>
            <person name="Martin F."/>
        </authorList>
    </citation>
    <scope>NUCLEOTIDE SEQUENCE</scope>
    <source>
        <strain evidence="1">HHB10654</strain>
    </source>
</reference>
<reference evidence="1" key="2">
    <citation type="journal article" date="2022" name="New Phytol.">
        <title>Evolutionary transition to the ectomycorrhizal habit in the genomes of a hyperdiverse lineage of mushroom-forming fungi.</title>
        <authorList>
            <person name="Looney B."/>
            <person name="Miyauchi S."/>
            <person name="Morin E."/>
            <person name="Drula E."/>
            <person name="Courty P.E."/>
            <person name="Kohler A."/>
            <person name="Kuo A."/>
            <person name="LaButti K."/>
            <person name="Pangilinan J."/>
            <person name="Lipzen A."/>
            <person name="Riley R."/>
            <person name="Andreopoulos W."/>
            <person name="He G."/>
            <person name="Johnson J."/>
            <person name="Nolan M."/>
            <person name="Tritt A."/>
            <person name="Barry K.W."/>
            <person name="Grigoriev I.V."/>
            <person name="Nagy L.G."/>
            <person name="Hibbett D."/>
            <person name="Henrissat B."/>
            <person name="Matheny P.B."/>
            <person name="Labbe J."/>
            <person name="Martin F.M."/>
        </authorList>
    </citation>
    <scope>NUCLEOTIDE SEQUENCE</scope>
    <source>
        <strain evidence="1">HHB10654</strain>
    </source>
</reference>
<name>A0ACB8T1T2_9AGAM</name>
<keyword evidence="2" id="KW-1185">Reference proteome</keyword>
<gene>
    <name evidence="1" type="ORF">BV25DRAFT_1772067</name>
</gene>
<dbReference type="Proteomes" id="UP000814140">
    <property type="component" value="Unassembled WGS sequence"/>
</dbReference>
<accession>A0ACB8T1T2</accession>
<comment type="caution">
    <text evidence="1">The sequence shown here is derived from an EMBL/GenBank/DDBJ whole genome shotgun (WGS) entry which is preliminary data.</text>
</comment>
<evidence type="ECO:0000313" key="2">
    <source>
        <dbReference type="Proteomes" id="UP000814140"/>
    </source>
</evidence>
<feature type="non-terminal residue" evidence="1">
    <location>
        <position position="260"/>
    </location>
</feature>